<reference evidence="1" key="1">
    <citation type="submission" date="2019-09" db="EMBL/GenBank/DDBJ databases">
        <authorList>
            <person name="Li J."/>
        </authorList>
    </citation>
    <scope>NUCLEOTIDE SEQUENCE [LARGE SCALE GENOMIC DNA]</scope>
    <source>
        <strain evidence="1">JCM 14732</strain>
    </source>
</reference>
<dbReference type="RefSeq" id="WP_149690580.1">
    <property type="nucleotide sequence ID" value="NZ_SDPQ02000003.1"/>
</dbReference>
<protein>
    <recommendedName>
        <fullName evidence="3">YCII-related domain-containing protein</fullName>
    </recommendedName>
</protein>
<dbReference type="EMBL" id="SDPQ02000003">
    <property type="protein sequence ID" value="KAA1395932.1"/>
    <property type="molecule type" value="Genomic_DNA"/>
</dbReference>
<evidence type="ECO:0000313" key="1">
    <source>
        <dbReference type="EMBL" id="KAA1395932.1"/>
    </source>
</evidence>
<evidence type="ECO:0000313" key="2">
    <source>
        <dbReference type="Proteomes" id="UP000380867"/>
    </source>
</evidence>
<gene>
    <name evidence="1" type="ORF">ESP70_017540</name>
</gene>
<organism evidence="1 2">
    <name type="scientific">Aeromicrobium ginsengisoli</name>
    <dbReference type="NCBI Taxonomy" id="363867"/>
    <lineage>
        <taxon>Bacteria</taxon>
        <taxon>Bacillati</taxon>
        <taxon>Actinomycetota</taxon>
        <taxon>Actinomycetes</taxon>
        <taxon>Propionibacteriales</taxon>
        <taxon>Nocardioidaceae</taxon>
        <taxon>Aeromicrobium</taxon>
    </lineage>
</organism>
<name>A0A5M4FDE5_9ACTN</name>
<proteinExistence type="predicted"/>
<accession>A0A5M4FDE5</accession>
<dbReference type="Proteomes" id="UP000380867">
    <property type="component" value="Unassembled WGS sequence"/>
</dbReference>
<sequence>MGAAITDEQIQELAATAKPFTLTLLWWGADRHQDGAAAIELEHQRRMVSLHADGTIAVLCPGGDDTLAGVAVMTVSQEEAEQIMAGDPCVQAGMIRAEVHPGAGFPGDSIPG</sequence>
<keyword evidence="2" id="KW-1185">Reference proteome</keyword>
<comment type="caution">
    <text evidence="1">The sequence shown here is derived from an EMBL/GenBank/DDBJ whole genome shotgun (WGS) entry which is preliminary data.</text>
</comment>
<dbReference type="AlphaFoldDB" id="A0A5M4FDE5"/>
<evidence type="ECO:0008006" key="3">
    <source>
        <dbReference type="Google" id="ProtNLM"/>
    </source>
</evidence>
<dbReference type="OrthoDB" id="163565at2"/>